<dbReference type="SUPFAM" id="SSF57903">
    <property type="entry name" value="FYVE/PHD zinc finger"/>
    <property type="match status" value="2"/>
</dbReference>
<dbReference type="PANTHER" id="PTHR46624:SF4">
    <property type="entry name" value="FYVE-TYPE DOMAIN-CONTAINING PROTEIN"/>
    <property type="match status" value="1"/>
</dbReference>
<evidence type="ECO:0000256" key="5">
    <source>
        <dbReference type="SAM" id="MobiDB-lite"/>
    </source>
</evidence>
<feature type="compositionally biased region" description="Low complexity" evidence="5">
    <location>
        <begin position="7"/>
        <end position="20"/>
    </location>
</feature>
<dbReference type="PROSITE" id="PS50178">
    <property type="entry name" value="ZF_FYVE"/>
    <property type="match status" value="2"/>
</dbReference>
<feature type="domain" description="FYVE-type" evidence="6">
    <location>
        <begin position="658"/>
        <end position="719"/>
    </location>
</feature>
<evidence type="ECO:0000256" key="3">
    <source>
        <dbReference type="ARBA" id="ARBA00022833"/>
    </source>
</evidence>
<dbReference type="InterPro" id="IPR013083">
    <property type="entry name" value="Znf_RING/FYVE/PHD"/>
</dbReference>
<dbReference type="InterPro" id="IPR042427">
    <property type="entry name" value="ZFYV1"/>
</dbReference>
<dbReference type="GO" id="GO:0008270">
    <property type="term" value="F:zinc ion binding"/>
    <property type="evidence" value="ECO:0007669"/>
    <property type="project" value="UniProtKB-KW"/>
</dbReference>
<dbReference type="InterPro" id="IPR017455">
    <property type="entry name" value="Znf_FYVE-rel"/>
</dbReference>
<dbReference type="EMBL" id="JARKHS020013352">
    <property type="protein sequence ID" value="KAK8776117.1"/>
    <property type="molecule type" value="Genomic_DNA"/>
</dbReference>
<dbReference type="PANTHER" id="PTHR46624">
    <property type="entry name" value="AGAP002036-PA"/>
    <property type="match status" value="1"/>
</dbReference>
<keyword evidence="8" id="KW-1185">Reference proteome</keyword>
<dbReference type="GO" id="GO:0140042">
    <property type="term" value="P:lipid droplet formation"/>
    <property type="evidence" value="ECO:0007669"/>
    <property type="project" value="TreeGrafter"/>
</dbReference>
<dbReference type="GO" id="GO:0005811">
    <property type="term" value="C:lipid droplet"/>
    <property type="evidence" value="ECO:0007669"/>
    <property type="project" value="TreeGrafter"/>
</dbReference>
<dbReference type="AlphaFoldDB" id="A0AAQ4EN19"/>
<dbReference type="InterPro" id="IPR027417">
    <property type="entry name" value="P-loop_NTPase"/>
</dbReference>
<dbReference type="SUPFAM" id="SSF52540">
    <property type="entry name" value="P-loop containing nucleoside triphosphate hydrolases"/>
    <property type="match status" value="1"/>
</dbReference>
<evidence type="ECO:0000256" key="4">
    <source>
        <dbReference type="PROSITE-ProRule" id="PRU00091"/>
    </source>
</evidence>
<dbReference type="GO" id="GO:0032266">
    <property type="term" value="F:phosphatidylinositol-3-phosphate binding"/>
    <property type="evidence" value="ECO:0007669"/>
    <property type="project" value="TreeGrafter"/>
</dbReference>
<dbReference type="InterPro" id="IPR011011">
    <property type="entry name" value="Znf_FYVE_PHD"/>
</dbReference>
<dbReference type="GO" id="GO:0005547">
    <property type="term" value="F:phosphatidylinositol-3,4,5-trisphosphate binding"/>
    <property type="evidence" value="ECO:0007669"/>
    <property type="project" value="TreeGrafter"/>
</dbReference>
<dbReference type="CDD" id="cd15734">
    <property type="entry name" value="FYVE_ZFYV1"/>
    <property type="match status" value="2"/>
</dbReference>
<proteinExistence type="predicted"/>
<dbReference type="GO" id="GO:0043325">
    <property type="term" value="F:phosphatidylinositol-3,4-bisphosphate binding"/>
    <property type="evidence" value="ECO:0007669"/>
    <property type="project" value="TreeGrafter"/>
</dbReference>
<dbReference type="SMART" id="SM00064">
    <property type="entry name" value="FYVE"/>
    <property type="match status" value="2"/>
</dbReference>
<sequence>MNHTHVVSHSQSSQARSPHAPTRPARATCTERLTCRGPNPRLRPGECSPPTPFPQSEGGLYFCADCGTNQCEGCELLLHQDPRFRDHQPRIPVKQPDPQLLCEGFSCQRENLADIRCKTCERSLCYACDYQVHLLSRKFAHIKVRFRYYLDRLAEAAQSAATVDEGRVGTDDEEEQYLSAEPYYSSSYEEDSTMMALQSLEPDIVSGTHKQTASTSVLLVDDKEVLKVSSAAELAAKLGCKPETSVKVVSIFGNTGEGKSHTLNHTFYDGRQVFQTSPQQESCTIGVWAAHCPEQGLLTIDTEGLLGIAENQNQRTRLLLKVLAVSDIVIFRTRAERLTTDLFTFLGDASRAYVSHFSHELKALKERCNLTGPISALGPAVIVFHETMHTRPLANDDGHLAVGDLKNRFGQINQSFDAFSDLQYVGIQTVRLPTCFDGLRAAVKKIMENSTVRSARPMEVIFQALKLLNDKFSGDIEKTIPSTFPDQYFTCQIACIACTARCNKTMNHQDDHACGTRCQYQHQYNNRVQQCKDCYEKSGREVVLTPQTAAKNESAMMAWAKFAWSGYVLECPSCGVIYQSRQYWYGNRNPDETVTRVEIVHVWPGDKSFTQEPSNTAQKMLDGLKVITETVSTYSARPATTVSDWMNDKIAPSYWVPNYKIQACNKCGKSFPPQEKKHHCRACGNGFCEECSSKTRPVPERGWGSEPVRVCDDCFERVVDDTVSTLPEEGNESEVTAWKVGEVVRSTLGVVATAMEYPIGSVLGLIKDSARPDYWTPDNELTKCAVCSMEFGPRNPIHHCRSCGLGVCNGCSLTRRPVLSRGWESTVRVCDRCNERPEL</sequence>
<evidence type="ECO:0000259" key="6">
    <source>
        <dbReference type="PROSITE" id="PS50178"/>
    </source>
</evidence>
<gene>
    <name evidence="7" type="ORF">V5799_030538</name>
</gene>
<dbReference type="Gene3D" id="3.30.40.10">
    <property type="entry name" value="Zinc/RING finger domain, C3HC4 (zinc finger)"/>
    <property type="match status" value="2"/>
</dbReference>
<comment type="caution">
    <text evidence="7">The sequence shown here is derived from an EMBL/GenBank/DDBJ whole genome shotgun (WGS) entry which is preliminary data.</text>
</comment>
<reference evidence="7 8" key="1">
    <citation type="journal article" date="2023" name="Arcadia Sci">
        <title>De novo assembly of a long-read Amblyomma americanum tick genome.</title>
        <authorList>
            <person name="Chou S."/>
            <person name="Poskanzer K.E."/>
            <person name="Rollins M."/>
            <person name="Thuy-Boun P.S."/>
        </authorList>
    </citation>
    <scope>NUCLEOTIDE SEQUENCE [LARGE SCALE GENOMIC DNA]</scope>
    <source>
        <strain evidence="7">F_SG_1</strain>
        <tissue evidence="7">Salivary glands</tissue>
    </source>
</reference>
<organism evidence="7 8">
    <name type="scientific">Amblyomma americanum</name>
    <name type="common">Lone star tick</name>
    <dbReference type="NCBI Taxonomy" id="6943"/>
    <lineage>
        <taxon>Eukaryota</taxon>
        <taxon>Metazoa</taxon>
        <taxon>Ecdysozoa</taxon>
        <taxon>Arthropoda</taxon>
        <taxon>Chelicerata</taxon>
        <taxon>Arachnida</taxon>
        <taxon>Acari</taxon>
        <taxon>Parasitiformes</taxon>
        <taxon>Ixodida</taxon>
        <taxon>Ixodoidea</taxon>
        <taxon>Ixodidae</taxon>
        <taxon>Amblyomminae</taxon>
        <taxon>Amblyomma</taxon>
    </lineage>
</organism>
<dbReference type="InterPro" id="IPR000306">
    <property type="entry name" value="Znf_FYVE"/>
</dbReference>
<evidence type="ECO:0000256" key="1">
    <source>
        <dbReference type="ARBA" id="ARBA00022723"/>
    </source>
</evidence>
<dbReference type="Gene3D" id="3.40.50.300">
    <property type="entry name" value="P-loop containing nucleotide triphosphate hydrolases"/>
    <property type="match status" value="1"/>
</dbReference>
<name>A0AAQ4EN19_AMBAM</name>
<feature type="domain" description="FYVE-type" evidence="6">
    <location>
        <begin position="778"/>
        <end position="838"/>
    </location>
</feature>
<accession>A0AAQ4EN19</accession>
<protein>
    <recommendedName>
        <fullName evidence="6">FYVE-type domain-containing protein</fullName>
    </recommendedName>
</protein>
<evidence type="ECO:0000313" key="7">
    <source>
        <dbReference type="EMBL" id="KAK8776117.1"/>
    </source>
</evidence>
<evidence type="ECO:0000256" key="2">
    <source>
        <dbReference type="ARBA" id="ARBA00022771"/>
    </source>
</evidence>
<keyword evidence="2 4" id="KW-0863">Zinc-finger</keyword>
<keyword evidence="3" id="KW-0862">Zinc</keyword>
<feature type="region of interest" description="Disordered" evidence="5">
    <location>
        <begin position="1"/>
        <end position="27"/>
    </location>
</feature>
<dbReference type="Pfam" id="PF01363">
    <property type="entry name" value="FYVE"/>
    <property type="match status" value="2"/>
</dbReference>
<dbReference type="Proteomes" id="UP001321473">
    <property type="component" value="Unassembled WGS sequence"/>
</dbReference>
<keyword evidence="1" id="KW-0479">Metal-binding</keyword>
<evidence type="ECO:0000313" key="8">
    <source>
        <dbReference type="Proteomes" id="UP001321473"/>
    </source>
</evidence>
<dbReference type="GO" id="GO:0005545">
    <property type="term" value="F:1-phosphatidylinositol binding"/>
    <property type="evidence" value="ECO:0007669"/>
    <property type="project" value="TreeGrafter"/>
</dbReference>